<keyword evidence="7" id="KW-1185">Reference proteome</keyword>
<dbReference type="PROSITE" id="PS50111">
    <property type="entry name" value="CHEMOTAXIS_TRANSDUC_2"/>
    <property type="match status" value="1"/>
</dbReference>
<feature type="domain" description="Methyl-accepting transducer" evidence="5">
    <location>
        <begin position="233"/>
        <end position="462"/>
    </location>
</feature>
<accession>A0A4P2VVL8</accession>
<dbReference type="InterPro" id="IPR004090">
    <property type="entry name" value="Chemotax_Me-accpt_rcpt"/>
</dbReference>
<dbReference type="GO" id="GO:0005886">
    <property type="term" value="C:plasma membrane"/>
    <property type="evidence" value="ECO:0007669"/>
    <property type="project" value="TreeGrafter"/>
</dbReference>
<keyword evidence="4" id="KW-0812">Transmembrane</keyword>
<dbReference type="CDD" id="cd11386">
    <property type="entry name" value="MCP_signal"/>
    <property type="match status" value="1"/>
</dbReference>
<feature type="transmembrane region" description="Helical" evidence="4">
    <location>
        <begin position="195"/>
        <end position="213"/>
    </location>
</feature>
<dbReference type="EMBL" id="AP019368">
    <property type="protein sequence ID" value="BBH52962.1"/>
    <property type="molecule type" value="Genomic_DNA"/>
</dbReference>
<dbReference type="SMART" id="SM00283">
    <property type="entry name" value="MA"/>
    <property type="match status" value="1"/>
</dbReference>
<evidence type="ECO:0000313" key="6">
    <source>
        <dbReference type="EMBL" id="BBH52962.1"/>
    </source>
</evidence>
<evidence type="ECO:0000256" key="1">
    <source>
        <dbReference type="ARBA" id="ARBA00022481"/>
    </source>
</evidence>
<sequence length="585" mass="64925">MAIAEWIHGIRGKMLRLVFLPVIILIGFSFFSFQKLSETSKSLSYMTLIRIPSTINTERMIGQVHATIRYAQAIFISTSQDEILKNFKKTQESLSALQKLKEEFDSLPHSGKIAEIYSTFENKLILFNDIGNEFIKLMKNNEYNMSFEVKILLHEKLYPLSLELEEGIFQMQKTRLTLTKEVGENVIADINNFRYTLLVCGPLFTLFLLLYSFSVVRKICNKILEKTNNLLISSEETYHASEKMKKASETISRGSTSSAASLEETVSSLEELSSMVKQNANNAKEVNKLAQVARSSAEVGEKEIHGLCSAMNEVAESSKKVNEIIGVIDSIAFQTNLLALNAAVEAARAGEHGKGFAVVAEAVRNLAQRSASAANDITNLIKESVEKSGKGVLVAKQSSETLNEIVTNSKKVSDLINEIASASNEQAVGISQISKAMNQLDQVTQANASIAEQSLDISEEVSMRSKEVTKIVSDLQYVVEGFKKEPLKTLQFHNTKMQNNIVARDFAFKKVKIEKSEKNNFAVTATLSKLKKNNANLKENMNLVRSGLSDNPSLKKSAKQLIPFDSDKDGFDDELKPNIGTIQGF</sequence>
<evidence type="ECO:0000259" key="5">
    <source>
        <dbReference type="PROSITE" id="PS50111"/>
    </source>
</evidence>
<feature type="transmembrane region" description="Helical" evidence="4">
    <location>
        <begin position="14"/>
        <end position="33"/>
    </location>
</feature>
<dbReference type="SUPFAM" id="SSF58104">
    <property type="entry name" value="Methyl-accepting chemotaxis protein (MCP) signaling domain"/>
    <property type="match status" value="1"/>
</dbReference>
<dbReference type="Gene3D" id="1.10.287.950">
    <property type="entry name" value="Methyl-accepting chemotaxis protein"/>
    <property type="match status" value="1"/>
</dbReference>
<reference evidence="6 7" key="1">
    <citation type="submission" date="2018-12" db="EMBL/GenBank/DDBJ databases">
        <title>Rubrispira sanarue gen. nov., sp., nov., a member of the order Silvanigrellales, isolated from a brackish lake in Hamamatsu Japan.</title>
        <authorList>
            <person name="Maejima Y."/>
            <person name="Iino T."/>
            <person name="Muraguchi Y."/>
            <person name="Fukuda K."/>
            <person name="Nojiri H."/>
            <person name="Ohkuma M."/>
            <person name="Moriuchi R."/>
            <person name="Dohra H."/>
            <person name="Kimbara K."/>
            <person name="Shintani M."/>
        </authorList>
    </citation>
    <scope>NUCLEOTIDE SEQUENCE [LARGE SCALE GENOMIC DNA]</scope>
    <source>
        <strain evidence="6 7">RF1110005</strain>
    </source>
</reference>
<dbReference type="PRINTS" id="PR00260">
    <property type="entry name" value="CHEMTRNSDUCR"/>
</dbReference>
<dbReference type="PANTHER" id="PTHR43531">
    <property type="entry name" value="PROTEIN ICFG"/>
    <property type="match status" value="1"/>
</dbReference>
<dbReference type="Pfam" id="PF12729">
    <property type="entry name" value="4HB_MCP_1"/>
    <property type="match status" value="1"/>
</dbReference>
<dbReference type="InterPro" id="IPR024478">
    <property type="entry name" value="HlyB_4HB_MCP"/>
</dbReference>
<dbReference type="Proteomes" id="UP000291236">
    <property type="component" value="Chromosome"/>
</dbReference>
<dbReference type="Pfam" id="PF00015">
    <property type="entry name" value="MCPsignal"/>
    <property type="match status" value="1"/>
</dbReference>
<dbReference type="KEGG" id="sbf:JCM31447_14050"/>
<dbReference type="OrthoDB" id="9765776at2"/>
<dbReference type="GO" id="GO:0004888">
    <property type="term" value="F:transmembrane signaling receptor activity"/>
    <property type="evidence" value="ECO:0007669"/>
    <property type="project" value="InterPro"/>
</dbReference>
<keyword evidence="1" id="KW-0488">Methylation</keyword>
<keyword evidence="3" id="KW-0807">Transducer</keyword>
<comment type="similarity">
    <text evidence="2">Belongs to the methyl-accepting chemotaxis (MCP) protein family.</text>
</comment>
<dbReference type="PANTHER" id="PTHR43531:SF14">
    <property type="entry name" value="METHYL-ACCEPTING CHEMOTAXIS PROTEIN I-RELATED"/>
    <property type="match status" value="1"/>
</dbReference>
<evidence type="ECO:0000256" key="2">
    <source>
        <dbReference type="ARBA" id="ARBA00029447"/>
    </source>
</evidence>
<gene>
    <name evidence="6" type="ORF">JCM31447_14050</name>
</gene>
<dbReference type="AlphaFoldDB" id="A0A4P2VVL8"/>
<evidence type="ECO:0000256" key="4">
    <source>
        <dbReference type="SAM" id="Phobius"/>
    </source>
</evidence>
<dbReference type="InterPro" id="IPR051310">
    <property type="entry name" value="MCP_chemotaxis"/>
</dbReference>
<keyword evidence="4" id="KW-1133">Transmembrane helix</keyword>
<dbReference type="GO" id="GO:0006935">
    <property type="term" value="P:chemotaxis"/>
    <property type="evidence" value="ECO:0007669"/>
    <property type="project" value="InterPro"/>
</dbReference>
<organism evidence="6 7">
    <name type="scientific">Fluviispira sanaruensis</name>
    <dbReference type="NCBI Taxonomy" id="2493639"/>
    <lineage>
        <taxon>Bacteria</taxon>
        <taxon>Pseudomonadati</taxon>
        <taxon>Bdellovibrionota</taxon>
        <taxon>Oligoflexia</taxon>
        <taxon>Silvanigrellales</taxon>
        <taxon>Silvanigrellaceae</taxon>
        <taxon>Fluviispira</taxon>
    </lineage>
</organism>
<evidence type="ECO:0000313" key="7">
    <source>
        <dbReference type="Proteomes" id="UP000291236"/>
    </source>
</evidence>
<evidence type="ECO:0000256" key="3">
    <source>
        <dbReference type="PROSITE-ProRule" id="PRU00284"/>
    </source>
</evidence>
<keyword evidence="4" id="KW-0472">Membrane</keyword>
<name>A0A4P2VVL8_FLUSA</name>
<protein>
    <submittedName>
        <fullName evidence="6">Chemotaxis protein</fullName>
    </submittedName>
</protein>
<dbReference type="RefSeq" id="WP_130607898.1">
    <property type="nucleotide sequence ID" value="NZ_AP019368.1"/>
</dbReference>
<proteinExistence type="inferred from homology"/>
<dbReference type="InterPro" id="IPR004089">
    <property type="entry name" value="MCPsignal_dom"/>
</dbReference>
<dbReference type="GO" id="GO:0007165">
    <property type="term" value="P:signal transduction"/>
    <property type="evidence" value="ECO:0007669"/>
    <property type="project" value="UniProtKB-KW"/>
</dbReference>